<sequence>MPALPLTNADAGDAANRAPPAAAAPAAAAPAIS</sequence>
<evidence type="ECO:0000313" key="3">
    <source>
        <dbReference type="Proteomes" id="UP000430232"/>
    </source>
</evidence>
<keyword evidence="3" id="KW-1185">Reference proteome</keyword>
<evidence type="ECO:0000313" key="2">
    <source>
        <dbReference type="EMBL" id="KAB0631271.1"/>
    </source>
</evidence>
<dbReference type="AlphaFoldDB" id="A0A6H9SQX2"/>
<gene>
    <name evidence="2" type="ORF">F7R21_32045</name>
</gene>
<proteinExistence type="predicted"/>
<reference evidence="2 3" key="1">
    <citation type="submission" date="2019-09" db="EMBL/GenBank/DDBJ databases">
        <title>Draft genome sequences of 48 bacterial type strains from the CCUG.</title>
        <authorList>
            <person name="Tunovic T."/>
            <person name="Pineiro-Iglesias B."/>
            <person name="Unosson C."/>
            <person name="Inganas E."/>
            <person name="Ohlen M."/>
            <person name="Cardew S."/>
            <person name="Jensie-Markopoulos S."/>
            <person name="Salva-Serra F."/>
            <person name="Jaen-Luchoro D."/>
            <person name="Karlsson R."/>
            <person name="Svensson-Stadler L."/>
            <person name="Chun J."/>
            <person name="Moore E."/>
        </authorList>
    </citation>
    <scope>NUCLEOTIDE SEQUENCE [LARGE SCALE GENOMIC DNA]</scope>
    <source>
        <strain evidence="2 3">CCUG 54555</strain>
    </source>
</reference>
<accession>A0A6H9SQX2</accession>
<protein>
    <submittedName>
        <fullName evidence="2">Cytochrome c5 family protein</fullName>
    </submittedName>
</protein>
<organism evidence="2 3">
    <name type="scientific">Burkholderia latens</name>
    <dbReference type="NCBI Taxonomy" id="488446"/>
    <lineage>
        <taxon>Bacteria</taxon>
        <taxon>Pseudomonadati</taxon>
        <taxon>Pseudomonadota</taxon>
        <taxon>Betaproteobacteria</taxon>
        <taxon>Burkholderiales</taxon>
        <taxon>Burkholderiaceae</taxon>
        <taxon>Burkholderia</taxon>
        <taxon>Burkholderia cepacia complex</taxon>
    </lineage>
</organism>
<dbReference type="Proteomes" id="UP000430232">
    <property type="component" value="Unassembled WGS sequence"/>
</dbReference>
<feature type="region of interest" description="Disordered" evidence="1">
    <location>
        <begin position="1"/>
        <end position="33"/>
    </location>
</feature>
<dbReference type="EMBL" id="VZOJ01000172">
    <property type="protein sequence ID" value="KAB0631271.1"/>
    <property type="molecule type" value="Genomic_DNA"/>
</dbReference>
<feature type="non-terminal residue" evidence="2">
    <location>
        <position position="33"/>
    </location>
</feature>
<comment type="caution">
    <text evidence="2">The sequence shown here is derived from an EMBL/GenBank/DDBJ whole genome shotgun (WGS) entry which is preliminary data.</text>
</comment>
<feature type="compositionally biased region" description="Low complexity" evidence="1">
    <location>
        <begin position="8"/>
        <end position="33"/>
    </location>
</feature>
<name>A0A6H9SQX2_9BURK</name>
<evidence type="ECO:0000256" key="1">
    <source>
        <dbReference type="SAM" id="MobiDB-lite"/>
    </source>
</evidence>